<dbReference type="Gene3D" id="1.10.560.10">
    <property type="entry name" value="GroEL-like equatorial domain"/>
    <property type="match status" value="1"/>
</dbReference>
<dbReference type="InterPro" id="IPR027410">
    <property type="entry name" value="TCP-1-like_intermed_sf"/>
</dbReference>
<dbReference type="SUPFAM" id="SSF48592">
    <property type="entry name" value="GroEL equatorial domain-like"/>
    <property type="match status" value="1"/>
</dbReference>
<name>A0A6B9FFU1_9EURY</name>
<comment type="similarity">
    <text evidence="1 5">Belongs to the TCP-1 chaperonin family.</text>
</comment>
<keyword evidence="4 5" id="KW-0143">Chaperone</keyword>
<organism evidence="6 7">
    <name type="scientific">Haloplanus rallus</name>
    <dbReference type="NCBI Taxonomy" id="1816183"/>
    <lineage>
        <taxon>Archaea</taxon>
        <taxon>Methanobacteriati</taxon>
        <taxon>Methanobacteriota</taxon>
        <taxon>Stenosarchaea group</taxon>
        <taxon>Halobacteria</taxon>
        <taxon>Halobacteriales</taxon>
        <taxon>Haloferacaceae</taxon>
        <taxon>Haloplanus</taxon>
    </lineage>
</organism>
<gene>
    <name evidence="6" type="ORF">EI982_08160</name>
</gene>
<dbReference type="PANTHER" id="PTHR11353">
    <property type="entry name" value="CHAPERONIN"/>
    <property type="match status" value="1"/>
</dbReference>
<dbReference type="Gene3D" id="3.30.260.10">
    <property type="entry name" value="TCP-1-like chaperonin intermediate domain"/>
    <property type="match status" value="1"/>
</dbReference>
<evidence type="ECO:0000313" key="7">
    <source>
        <dbReference type="Proteomes" id="UP000428325"/>
    </source>
</evidence>
<dbReference type="OrthoDB" id="9362at2157"/>
<dbReference type="Gene3D" id="3.50.7.10">
    <property type="entry name" value="GroEL"/>
    <property type="match status" value="1"/>
</dbReference>
<evidence type="ECO:0000256" key="4">
    <source>
        <dbReference type="ARBA" id="ARBA00023186"/>
    </source>
</evidence>
<keyword evidence="7" id="KW-1185">Reference proteome</keyword>
<dbReference type="Proteomes" id="UP000428325">
    <property type="component" value="Chromosome"/>
</dbReference>
<sequence length="553" mass="58525">MAVQRSDDARLDDRDRNDWTLRDEDAREYVQGAVDATVTLVESTYGPTGMEKLVGTTDRQNRDDLRRIDDAGRLFEAIESGDGFGHPVAALFVDGVDGMRNRLHDGTTASVLLAGALMDEGFDLVERGLAPSSVIVGYGIARSHAGEVLDELARPVDADDEETLADVAATTMTTALDRDVRRDLSARVAATVRRLGDAGDGDWVNTDHAKVLAAPGVETRTDDGLVLSRPADAGPTGRGVTEPITDARVAIVDREIDFEETASVLDGGEGVHLSSPQAATRYRTELAARIDAAAERLVEGGVDVVVSQEKLDESVVTAFERAGLSVVDKATYPKEDVYRLATATGGTVVSNLDDLTPDHLGRAERVEERRAGDEVWTVFDGCPGPVATLVTGGATQAEVQRRKTAVEDAFETVATAAIDGQVLPGAGAPAAAVAASLREGATTVSGREQLAVRAFADALERLPATLARNAGYDPVTAVTDLRSAHASGPTATGLSAETGEPIDAWTAGIVEPRRVFSQAVETAAAIVEQLLTIDSVLYPNVELYGYTPRPERE</sequence>
<dbReference type="InterPro" id="IPR017998">
    <property type="entry name" value="Chaperone_TCP-1"/>
</dbReference>
<dbReference type="InterPro" id="IPR027413">
    <property type="entry name" value="GROEL-like_equatorial_sf"/>
</dbReference>
<dbReference type="AlphaFoldDB" id="A0A6B9FFU1"/>
<dbReference type="SUPFAM" id="SSF54849">
    <property type="entry name" value="GroEL-intermediate domain like"/>
    <property type="match status" value="1"/>
</dbReference>
<dbReference type="InterPro" id="IPR027409">
    <property type="entry name" value="GroEL-like_apical_dom_sf"/>
</dbReference>
<dbReference type="GeneID" id="43369504"/>
<dbReference type="GO" id="GO:0005524">
    <property type="term" value="F:ATP binding"/>
    <property type="evidence" value="ECO:0007669"/>
    <property type="project" value="UniProtKB-KW"/>
</dbReference>
<dbReference type="KEGG" id="hra:EI982_08160"/>
<dbReference type="InterPro" id="IPR002423">
    <property type="entry name" value="Cpn60/GroEL/TCP-1"/>
</dbReference>
<dbReference type="GO" id="GO:0140662">
    <property type="term" value="F:ATP-dependent protein folding chaperone"/>
    <property type="evidence" value="ECO:0007669"/>
    <property type="project" value="InterPro"/>
</dbReference>
<dbReference type="EMBL" id="CP034345">
    <property type="protein sequence ID" value="QGX94773.1"/>
    <property type="molecule type" value="Genomic_DNA"/>
</dbReference>
<dbReference type="PRINTS" id="PR00304">
    <property type="entry name" value="TCOMPLEXTCP1"/>
</dbReference>
<dbReference type="RefSeq" id="WP_157689222.1">
    <property type="nucleotide sequence ID" value="NZ_CP034345.1"/>
</dbReference>
<dbReference type="Pfam" id="PF00118">
    <property type="entry name" value="Cpn60_TCP1"/>
    <property type="match status" value="1"/>
</dbReference>
<evidence type="ECO:0000256" key="3">
    <source>
        <dbReference type="ARBA" id="ARBA00022840"/>
    </source>
</evidence>
<evidence type="ECO:0000256" key="2">
    <source>
        <dbReference type="ARBA" id="ARBA00022741"/>
    </source>
</evidence>
<keyword evidence="3 5" id="KW-0067">ATP-binding</keyword>
<protein>
    <submittedName>
        <fullName evidence="6">Chaperonin subunit alpha</fullName>
    </submittedName>
</protein>
<reference evidence="6 7" key="1">
    <citation type="submission" date="2018-12" db="EMBL/GenBank/DDBJ databases">
        <title>Complete genome sequence of Haloplanus rallus MBLA0036.</title>
        <authorList>
            <person name="Nam Y.-d."/>
            <person name="Kang J."/>
            <person name="Chung W.-H."/>
            <person name="Park Y.S."/>
        </authorList>
    </citation>
    <scope>NUCLEOTIDE SEQUENCE [LARGE SCALE GENOMIC DNA]</scope>
    <source>
        <strain evidence="6 7">MBLA0036</strain>
    </source>
</reference>
<evidence type="ECO:0000313" key="6">
    <source>
        <dbReference type="EMBL" id="QGX94773.1"/>
    </source>
</evidence>
<evidence type="ECO:0000256" key="1">
    <source>
        <dbReference type="ARBA" id="ARBA00008020"/>
    </source>
</evidence>
<proteinExistence type="inferred from homology"/>
<dbReference type="SUPFAM" id="SSF52029">
    <property type="entry name" value="GroEL apical domain-like"/>
    <property type="match status" value="1"/>
</dbReference>
<evidence type="ECO:0000256" key="5">
    <source>
        <dbReference type="RuleBase" id="RU004187"/>
    </source>
</evidence>
<keyword evidence="2 5" id="KW-0547">Nucleotide-binding</keyword>
<accession>A0A6B9FFU1</accession>